<dbReference type="KEGG" id="cuo:CUROG_04570"/>
<evidence type="ECO:0000313" key="3">
    <source>
        <dbReference type="Proteomes" id="UP000326711"/>
    </source>
</evidence>
<organism evidence="2 3">
    <name type="scientific">Corynebacterium urogenitale</name>
    <dbReference type="NCBI Taxonomy" id="2487892"/>
    <lineage>
        <taxon>Bacteria</taxon>
        <taxon>Bacillati</taxon>
        <taxon>Actinomycetota</taxon>
        <taxon>Actinomycetes</taxon>
        <taxon>Mycobacteriales</taxon>
        <taxon>Corynebacteriaceae</taxon>
        <taxon>Corynebacterium</taxon>
    </lineage>
</organism>
<accession>A0A5J6ZAC2</accession>
<name>A0A5J6ZAC2_9CORY</name>
<feature type="region of interest" description="Disordered" evidence="1">
    <location>
        <begin position="93"/>
        <end position="123"/>
    </location>
</feature>
<evidence type="ECO:0008006" key="4">
    <source>
        <dbReference type="Google" id="ProtNLM"/>
    </source>
</evidence>
<dbReference type="EMBL" id="CP045032">
    <property type="protein sequence ID" value="QFQ02289.1"/>
    <property type="molecule type" value="Genomic_DNA"/>
</dbReference>
<dbReference type="AlphaFoldDB" id="A0A5J6ZAC2"/>
<gene>
    <name evidence="2" type="ORF">CUROG_04570</name>
</gene>
<keyword evidence="3" id="KW-1185">Reference proteome</keyword>
<proteinExistence type="predicted"/>
<protein>
    <recommendedName>
        <fullName evidence="4">Terminase small subunit</fullName>
    </recommendedName>
</protein>
<evidence type="ECO:0000313" key="2">
    <source>
        <dbReference type="EMBL" id="QFQ02289.1"/>
    </source>
</evidence>
<dbReference type="OrthoDB" id="4426978at2"/>
<dbReference type="RefSeq" id="WP_151902672.1">
    <property type="nucleotide sequence ID" value="NZ_CP045032.1"/>
</dbReference>
<reference evidence="3" key="1">
    <citation type="submission" date="2019-10" db="EMBL/GenBank/DDBJ databases">
        <title>Complete genome sequence of Corynebacterium urogenitalis DSM 108747, isolated from the genital tract of a cow.</title>
        <authorList>
            <person name="Ruckert C."/>
            <person name="Ballas P."/>
            <person name="Wagener K."/>
            <person name="Drillich M."/>
            <person name="Kaempfer P."/>
            <person name="Busse H.-J."/>
            <person name="Ehling-Schulz M."/>
        </authorList>
    </citation>
    <scope>NUCLEOTIDE SEQUENCE [LARGE SCALE GENOMIC DNA]</scope>
    <source>
        <strain evidence="3">LMM 1652</strain>
    </source>
</reference>
<evidence type="ECO:0000256" key="1">
    <source>
        <dbReference type="SAM" id="MobiDB-lite"/>
    </source>
</evidence>
<sequence>MSFSHNPPEGLGVAGLKLWTSITETFNFTDEPGKLALLERASRVADQIDKLEREASQAPMTAKGSMGQLVIHPFIAEIRSQTTVLNTLLKSLGLPETDEEQAERAQRRSAAGRKAANARWGVQ</sequence>
<dbReference type="Proteomes" id="UP000326711">
    <property type="component" value="Chromosome"/>
</dbReference>